<name>A0A919GW34_9ACTN</name>
<proteinExistence type="predicted"/>
<protein>
    <submittedName>
        <fullName evidence="1">Lantibiotic dehydratase</fullName>
    </submittedName>
</protein>
<dbReference type="Proteomes" id="UP000600026">
    <property type="component" value="Unassembled WGS sequence"/>
</dbReference>
<gene>
    <name evidence="1" type="ORF">Sxan_00230</name>
</gene>
<reference evidence="1" key="1">
    <citation type="submission" date="2020-09" db="EMBL/GenBank/DDBJ databases">
        <title>Whole genome shotgun sequence of Streptomyces xanthophaeus NBRC 12829.</title>
        <authorList>
            <person name="Komaki H."/>
            <person name="Tamura T."/>
        </authorList>
    </citation>
    <scope>NUCLEOTIDE SEQUENCE</scope>
    <source>
        <strain evidence="1">NBRC 12829</strain>
    </source>
</reference>
<accession>A0A919GW34</accession>
<dbReference type="EMBL" id="BNEE01000002">
    <property type="protein sequence ID" value="GHI82659.1"/>
    <property type="molecule type" value="Genomic_DNA"/>
</dbReference>
<evidence type="ECO:0000313" key="1">
    <source>
        <dbReference type="EMBL" id="GHI82659.1"/>
    </source>
</evidence>
<keyword evidence="2" id="KW-1185">Reference proteome</keyword>
<sequence length="782" mass="84434">MLRGAGFPVTDALLPAAGTAHADIARARSLLTRLDALHPALLSLLADQPLERPERRRLRRRLASRAAVDPALPPGTPAAAVVARWNALVAERDEARARAARSCTAELDAAQEYLRAWHARPRAAEAVWFSSHSAASGLEAYARGTQLSGTTRRVALRYLQRLATKNETTSFFGPFQYGEVPAQDTAPGPAPGAPMLVFDPASPRHGAHTTFLARYVVEGLAQRIGQECAGSDRTPLSLHPLARVHDRGLRVADRDIALPAPLLRVLRTGPVVPADLPPSLRSAVSKLARAGLLRPRLAPASTSLTEQADLRAAVAGLRAAAPEPVTAWLERLDTIEESVERVRSSGWPERRTEAAGLAALLDGYGLGAADRPTGSLYADRQPVYEECVGGLRGLGLDRRALAPSQDALHTVLRVHAAYAARVREDAASWLRLHWEKTGLPARTGLYDLLEGLQQYPQPDYRDGSPAADALWERLDAVAPAGSCRVEVTARQLAAVFADVLPDEPFVCSPDLMVRRNPAGTDQLVVGEIHHGIQPWSWLARALPEERRQALRRTVGTWAAELARHQAGEDAVPVTLVEPRFTGKTFTLEYPGLALERMGRSALPGDQVLGLHDVIVDRDPLALRTTDGVPLALMPTSPVGPLSRALGGLALWGPRTPPLREHRPRVTVGGVVWFRETWRLGPDALAGLTAARTPEAALTEAHRLRDHLGMPRFVYVKPDGEPKPVFVDLESVAYCDMLARLAAGSAGAVVSEMLPGPDEQVLHCAEGTFTSELRTAVLVRNPS</sequence>
<comment type="caution">
    <text evidence="1">The sequence shown here is derived from an EMBL/GenBank/DDBJ whole genome shotgun (WGS) entry which is preliminary data.</text>
</comment>
<evidence type="ECO:0000313" key="2">
    <source>
        <dbReference type="Proteomes" id="UP000600026"/>
    </source>
</evidence>
<dbReference type="AlphaFoldDB" id="A0A919GW34"/>
<organism evidence="1 2">
    <name type="scientific">Streptomyces xanthophaeus</name>
    <dbReference type="NCBI Taxonomy" id="67385"/>
    <lineage>
        <taxon>Bacteria</taxon>
        <taxon>Bacillati</taxon>
        <taxon>Actinomycetota</taxon>
        <taxon>Actinomycetes</taxon>
        <taxon>Kitasatosporales</taxon>
        <taxon>Streptomycetaceae</taxon>
        <taxon>Streptomyces</taxon>
    </lineage>
</organism>